<evidence type="ECO:0000313" key="3">
    <source>
        <dbReference type="Proteomes" id="UP000308652"/>
    </source>
</evidence>
<dbReference type="EMBL" id="ML213590">
    <property type="protein sequence ID" value="TFK44550.1"/>
    <property type="molecule type" value="Genomic_DNA"/>
</dbReference>
<feature type="non-terminal residue" evidence="1">
    <location>
        <position position="57"/>
    </location>
</feature>
<name>A0A5C3M4Z9_9AGAR</name>
<dbReference type="Proteomes" id="UP000308652">
    <property type="component" value="Unassembled WGS sequence"/>
</dbReference>
<evidence type="ECO:0000313" key="1">
    <source>
        <dbReference type="EMBL" id="TFK36201.1"/>
    </source>
</evidence>
<dbReference type="AlphaFoldDB" id="A0A5C3M4Z9"/>
<organism evidence="1 3">
    <name type="scientific">Crucibulum laeve</name>
    <dbReference type="NCBI Taxonomy" id="68775"/>
    <lineage>
        <taxon>Eukaryota</taxon>
        <taxon>Fungi</taxon>
        <taxon>Dikarya</taxon>
        <taxon>Basidiomycota</taxon>
        <taxon>Agaricomycotina</taxon>
        <taxon>Agaricomycetes</taxon>
        <taxon>Agaricomycetidae</taxon>
        <taxon>Agaricales</taxon>
        <taxon>Agaricineae</taxon>
        <taxon>Nidulariaceae</taxon>
        <taxon>Crucibulum</taxon>
    </lineage>
</organism>
<gene>
    <name evidence="2" type="ORF">BDQ12DRAFT_673196</name>
    <name evidence="1" type="ORF">BDQ12DRAFT_687009</name>
</gene>
<evidence type="ECO:0000313" key="2">
    <source>
        <dbReference type="EMBL" id="TFK44550.1"/>
    </source>
</evidence>
<keyword evidence="3" id="KW-1185">Reference proteome</keyword>
<protein>
    <submittedName>
        <fullName evidence="1">Uncharacterized protein</fullName>
    </submittedName>
</protein>
<sequence>MYLLQKDKEHVYACWNRRIRQAGHHQEEEEVEMVDYGDRKLNVAHRSRKEKIGMPGV</sequence>
<reference evidence="1 3" key="1">
    <citation type="journal article" date="2019" name="Nat. Ecol. Evol.">
        <title>Megaphylogeny resolves global patterns of mushroom evolution.</title>
        <authorList>
            <person name="Varga T."/>
            <person name="Krizsan K."/>
            <person name="Foldi C."/>
            <person name="Dima B."/>
            <person name="Sanchez-Garcia M."/>
            <person name="Sanchez-Ramirez S."/>
            <person name="Szollosi G.J."/>
            <person name="Szarkandi J.G."/>
            <person name="Papp V."/>
            <person name="Albert L."/>
            <person name="Andreopoulos W."/>
            <person name="Angelini C."/>
            <person name="Antonin V."/>
            <person name="Barry K.W."/>
            <person name="Bougher N.L."/>
            <person name="Buchanan P."/>
            <person name="Buyck B."/>
            <person name="Bense V."/>
            <person name="Catcheside P."/>
            <person name="Chovatia M."/>
            <person name="Cooper J."/>
            <person name="Damon W."/>
            <person name="Desjardin D."/>
            <person name="Finy P."/>
            <person name="Geml J."/>
            <person name="Haridas S."/>
            <person name="Hughes K."/>
            <person name="Justo A."/>
            <person name="Karasinski D."/>
            <person name="Kautmanova I."/>
            <person name="Kiss B."/>
            <person name="Kocsube S."/>
            <person name="Kotiranta H."/>
            <person name="LaButti K.M."/>
            <person name="Lechner B.E."/>
            <person name="Liimatainen K."/>
            <person name="Lipzen A."/>
            <person name="Lukacs Z."/>
            <person name="Mihaltcheva S."/>
            <person name="Morgado L.N."/>
            <person name="Niskanen T."/>
            <person name="Noordeloos M.E."/>
            <person name="Ohm R.A."/>
            <person name="Ortiz-Santana B."/>
            <person name="Ovrebo C."/>
            <person name="Racz N."/>
            <person name="Riley R."/>
            <person name="Savchenko A."/>
            <person name="Shiryaev A."/>
            <person name="Soop K."/>
            <person name="Spirin V."/>
            <person name="Szebenyi C."/>
            <person name="Tomsovsky M."/>
            <person name="Tulloss R.E."/>
            <person name="Uehling J."/>
            <person name="Grigoriev I.V."/>
            <person name="Vagvolgyi C."/>
            <person name="Papp T."/>
            <person name="Martin F.M."/>
            <person name="Miettinen O."/>
            <person name="Hibbett D.S."/>
            <person name="Nagy L.G."/>
        </authorList>
    </citation>
    <scope>NUCLEOTIDE SEQUENCE [LARGE SCALE GENOMIC DNA]</scope>
    <source>
        <strain evidence="1 3">CBS 166.37</strain>
    </source>
</reference>
<accession>A0A5C3M4Z9</accession>
<dbReference type="EMBL" id="ML213615">
    <property type="protein sequence ID" value="TFK36201.1"/>
    <property type="molecule type" value="Genomic_DNA"/>
</dbReference>
<proteinExistence type="predicted"/>